<evidence type="ECO:0000256" key="1">
    <source>
        <dbReference type="SAM" id="MobiDB-lite"/>
    </source>
</evidence>
<dbReference type="EMBL" id="DS268450">
    <property type="protein sequence ID" value="EFP03596.1"/>
    <property type="molecule type" value="Genomic_DNA"/>
</dbReference>
<proteinExistence type="predicted"/>
<keyword evidence="3" id="KW-1185">Reference proteome</keyword>
<sequence length="264" mass="29091">MSSSNVVPSHQISSTGGSDSMFEFLQTLANRGQKPPVLPDEWKLNPGQQKDQIEGNDGELDNVPAGEEALRNAHLEGPIEAMEFNQEALDVPTDEPFSQDADVPAQEQEASSQVKNSQRKISRLIRKKRNNDPSEIAAFELKRELNCLRPLKAKKVPGQQQNVLAQDSSSLAQDPIMGSLDPVPSVEEEEVQEQDPLPAAEGTRQSPATCARKLVGFSSEVGRILDKTAAKADQDTTNFRPTSDTDRMEPLDRFIDLFFAHKNS</sequence>
<evidence type="ECO:0000313" key="2">
    <source>
        <dbReference type="EMBL" id="EFP03596.1"/>
    </source>
</evidence>
<dbReference type="AlphaFoldDB" id="E3MJG6"/>
<feature type="compositionally biased region" description="Polar residues" evidence="1">
    <location>
        <begin position="158"/>
        <end position="172"/>
    </location>
</feature>
<feature type="region of interest" description="Disordered" evidence="1">
    <location>
        <begin position="228"/>
        <end position="247"/>
    </location>
</feature>
<reference evidence="2" key="1">
    <citation type="submission" date="2007-07" db="EMBL/GenBank/DDBJ databases">
        <title>PCAP assembly of the Caenorhabditis remanei genome.</title>
        <authorList>
            <consortium name="The Caenorhabditis remanei Sequencing Consortium"/>
            <person name="Wilson R.K."/>
        </authorList>
    </citation>
    <scope>NUCLEOTIDE SEQUENCE [LARGE SCALE GENOMIC DNA]</scope>
    <source>
        <strain evidence="2">PB4641</strain>
    </source>
</reference>
<dbReference type="HOGENOM" id="CLU_1054608_0_0_1"/>
<dbReference type="Proteomes" id="UP000008281">
    <property type="component" value="Unassembled WGS sequence"/>
</dbReference>
<accession>E3MJG6</accession>
<feature type="region of interest" description="Disordered" evidence="1">
    <location>
        <begin position="1"/>
        <end position="129"/>
    </location>
</feature>
<name>E3MJG6_CAERE</name>
<feature type="compositionally biased region" description="Polar residues" evidence="1">
    <location>
        <begin position="1"/>
        <end position="18"/>
    </location>
</feature>
<evidence type="ECO:0000313" key="3">
    <source>
        <dbReference type="Proteomes" id="UP000008281"/>
    </source>
</evidence>
<organism evidence="3">
    <name type="scientific">Caenorhabditis remanei</name>
    <name type="common">Caenorhabditis vulgaris</name>
    <dbReference type="NCBI Taxonomy" id="31234"/>
    <lineage>
        <taxon>Eukaryota</taxon>
        <taxon>Metazoa</taxon>
        <taxon>Ecdysozoa</taxon>
        <taxon>Nematoda</taxon>
        <taxon>Chromadorea</taxon>
        <taxon>Rhabditida</taxon>
        <taxon>Rhabditina</taxon>
        <taxon>Rhabditomorpha</taxon>
        <taxon>Rhabditoidea</taxon>
        <taxon>Rhabditidae</taxon>
        <taxon>Peloderinae</taxon>
        <taxon>Caenorhabditis</taxon>
    </lineage>
</organism>
<feature type="compositionally biased region" description="Basic residues" evidence="1">
    <location>
        <begin position="117"/>
        <end position="129"/>
    </location>
</feature>
<feature type="region of interest" description="Disordered" evidence="1">
    <location>
        <begin position="156"/>
        <end position="208"/>
    </location>
</feature>
<protein>
    <submittedName>
        <fullName evidence="2">Uncharacterized protein</fullName>
    </submittedName>
</protein>
<dbReference type="InParanoid" id="E3MJG6"/>
<gene>
    <name evidence="2" type="ORF">CRE_19128</name>
</gene>